<dbReference type="InterPro" id="IPR001254">
    <property type="entry name" value="Trypsin_dom"/>
</dbReference>
<dbReference type="PRINTS" id="PR00722">
    <property type="entry name" value="CHYMOTRYPSIN"/>
</dbReference>
<dbReference type="GO" id="GO:0045087">
    <property type="term" value="P:innate immune response"/>
    <property type="evidence" value="ECO:0007669"/>
    <property type="project" value="UniProtKB-KW"/>
</dbReference>
<keyword evidence="8" id="KW-0391">Immunity</keyword>
<evidence type="ECO:0000256" key="13">
    <source>
        <dbReference type="RuleBase" id="RU366078"/>
    </source>
</evidence>
<dbReference type="PROSITE" id="PS50240">
    <property type="entry name" value="TRYPSIN_DOM"/>
    <property type="match status" value="1"/>
</dbReference>
<dbReference type="GO" id="GO:0006508">
    <property type="term" value="P:proteolysis"/>
    <property type="evidence" value="ECO:0007669"/>
    <property type="project" value="UniProtKB-KW"/>
</dbReference>
<dbReference type="PROSITE" id="PS00135">
    <property type="entry name" value="TRYPSIN_SER"/>
    <property type="match status" value="1"/>
</dbReference>
<dbReference type="Gene3D" id="2.40.10.10">
    <property type="entry name" value="Trypsin-like serine proteases"/>
    <property type="match status" value="2"/>
</dbReference>
<dbReference type="InterPro" id="IPR038565">
    <property type="entry name" value="CLIP_sf"/>
</dbReference>
<keyword evidence="5 13" id="KW-0732">Signal</keyword>
<reference evidence="16" key="1">
    <citation type="submission" date="2016-12" db="EMBL/GenBank/DDBJ databases">
        <title>An insight into the sialome and mialome of the sand fly, Nyssomyia neivai.</title>
        <authorList>
            <person name="Sebastian V."/>
            <person name="Goulart T.M."/>
            <person name="Oliveira W."/>
            <person name="Calvo E."/>
            <person name="Oliveira L.F."/>
            <person name="Pinto M.C."/>
            <person name="Rosselino A.M."/>
            <person name="Ribeiro J.M."/>
        </authorList>
    </citation>
    <scope>NUCLEOTIDE SEQUENCE</scope>
</reference>
<dbReference type="GO" id="GO:0005576">
    <property type="term" value="C:extracellular region"/>
    <property type="evidence" value="ECO:0007669"/>
    <property type="project" value="UniProtKB-SubCell"/>
</dbReference>
<dbReference type="PROSITE" id="PS51888">
    <property type="entry name" value="CLIP"/>
    <property type="match status" value="1"/>
</dbReference>
<evidence type="ECO:0000256" key="2">
    <source>
        <dbReference type="ARBA" id="ARBA00022525"/>
    </source>
</evidence>
<dbReference type="Pfam" id="PF00089">
    <property type="entry name" value="Trypsin"/>
    <property type="match status" value="1"/>
</dbReference>
<dbReference type="Pfam" id="PF12032">
    <property type="entry name" value="CLIP"/>
    <property type="match status" value="1"/>
</dbReference>
<evidence type="ECO:0000256" key="11">
    <source>
        <dbReference type="ARBA" id="ARBA00024195"/>
    </source>
</evidence>
<dbReference type="AlphaFoldDB" id="A0A1L8DQG0"/>
<dbReference type="InterPro" id="IPR033116">
    <property type="entry name" value="TRYPSIN_SER"/>
</dbReference>
<keyword evidence="7 12" id="KW-0720">Serine protease</keyword>
<accession>A0A1L8DQG0</accession>
<proteinExistence type="inferred from homology"/>
<comment type="domain">
    <text evidence="13">The clip domain consists of 35-55 residues which are 'knitted' together usually by 3 conserved disulfide bonds forming a clip-like compact structure.</text>
</comment>
<dbReference type="EC" id="3.4.21.-" evidence="12"/>
<evidence type="ECO:0000256" key="12">
    <source>
        <dbReference type="RuleBase" id="RU363034"/>
    </source>
</evidence>
<evidence type="ECO:0000256" key="10">
    <source>
        <dbReference type="ARBA" id="ARBA00023180"/>
    </source>
</evidence>
<keyword evidence="10" id="KW-0325">Glycoprotein</keyword>
<dbReference type="InterPro" id="IPR009003">
    <property type="entry name" value="Peptidase_S1_PA"/>
</dbReference>
<feature type="domain" description="Peptidase S1" evidence="14">
    <location>
        <begin position="115"/>
        <end position="371"/>
    </location>
</feature>
<dbReference type="SMART" id="SM00020">
    <property type="entry name" value="Tryp_SPc"/>
    <property type="match status" value="1"/>
</dbReference>
<evidence type="ECO:0000256" key="5">
    <source>
        <dbReference type="ARBA" id="ARBA00022729"/>
    </source>
</evidence>
<dbReference type="InterPro" id="IPR001314">
    <property type="entry name" value="Peptidase_S1A"/>
</dbReference>
<dbReference type="InterPro" id="IPR018114">
    <property type="entry name" value="TRYPSIN_HIS"/>
</dbReference>
<keyword evidence="2 13" id="KW-0964">Secreted</keyword>
<dbReference type="InterPro" id="IPR051487">
    <property type="entry name" value="Ser/Thr_Proteases_Immune/Dev"/>
</dbReference>
<evidence type="ECO:0000259" key="15">
    <source>
        <dbReference type="PROSITE" id="PS51888"/>
    </source>
</evidence>
<dbReference type="InterPro" id="IPR022700">
    <property type="entry name" value="CLIP"/>
</dbReference>
<dbReference type="Gene3D" id="3.30.1640.30">
    <property type="match status" value="1"/>
</dbReference>
<evidence type="ECO:0000256" key="7">
    <source>
        <dbReference type="ARBA" id="ARBA00022825"/>
    </source>
</evidence>
<dbReference type="FunFam" id="2.40.10.10:FF:000028">
    <property type="entry name" value="Serine protease easter"/>
    <property type="match status" value="1"/>
</dbReference>
<name>A0A1L8DQG0_9DIPT</name>
<evidence type="ECO:0000259" key="14">
    <source>
        <dbReference type="PROSITE" id="PS50240"/>
    </source>
</evidence>
<dbReference type="EMBL" id="GFDF01005388">
    <property type="protein sequence ID" value="JAV08696.1"/>
    <property type="molecule type" value="Transcribed_RNA"/>
</dbReference>
<dbReference type="FunFam" id="2.40.10.10:FF:000084">
    <property type="entry name" value="Serine protease easter"/>
    <property type="match status" value="1"/>
</dbReference>
<feature type="domain" description="Clip" evidence="15">
    <location>
        <begin position="26"/>
        <end position="84"/>
    </location>
</feature>
<evidence type="ECO:0000256" key="4">
    <source>
        <dbReference type="ARBA" id="ARBA00022670"/>
    </source>
</evidence>
<dbReference type="SMART" id="SM00680">
    <property type="entry name" value="CLIP"/>
    <property type="match status" value="1"/>
</dbReference>
<evidence type="ECO:0000313" key="16">
    <source>
        <dbReference type="EMBL" id="JAV08696.1"/>
    </source>
</evidence>
<comment type="similarity">
    <text evidence="11 13">Belongs to the peptidase S1 family. CLIP subfamily.</text>
</comment>
<keyword evidence="6 12" id="KW-0378">Hydrolase</keyword>
<sequence>MSVKIKYFCGVILLWINLVNGQDTTSCTLPGGGSGVCVNLEECKELYEIITNAHEKKQPLSDDDKKFLREHQCGPNIRKITVCCEVQINSNFGQVSNLLPSPEQGNCGADLSERIHGGNKTKIDEFPWMALLQYKKPGNRLGFHCGGVLINNRYVLTASHCVNGKDIPKTWTLYQVRLGEHDISMEPDCEGDDCAPTPIDILIAQKIPHLDYIPESKNQKHDIALLRLSQTVQFNDFIKPICLPTAPHLRSSDFVGKPMDVAGWGRTELGRMSDVKLKVRVKGVDRDTCNSIYSQRNLVIEKGQLCAGGEKGKDSCKGDSGGPMVALDQGRKPYWYCVGLVSFGLSCGLEGWPGVYTEVTHYIDWISENIRP</sequence>
<evidence type="ECO:0000256" key="8">
    <source>
        <dbReference type="ARBA" id="ARBA00022859"/>
    </source>
</evidence>
<keyword evidence="9" id="KW-1015">Disulfide bond</keyword>
<evidence type="ECO:0000256" key="6">
    <source>
        <dbReference type="ARBA" id="ARBA00022801"/>
    </source>
</evidence>
<dbReference type="CDD" id="cd00190">
    <property type="entry name" value="Tryp_SPc"/>
    <property type="match status" value="1"/>
</dbReference>
<keyword evidence="4 12" id="KW-0645">Protease</keyword>
<feature type="signal peptide" evidence="13">
    <location>
        <begin position="1"/>
        <end position="21"/>
    </location>
</feature>
<dbReference type="GO" id="GO:0004252">
    <property type="term" value="F:serine-type endopeptidase activity"/>
    <property type="evidence" value="ECO:0007669"/>
    <property type="project" value="UniProtKB-UniRule"/>
</dbReference>
<dbReference type="SUPFAM" id="SSF50494">
    <property type="entry name" value="Trypsin-like serine proteases"/>
    <property type="match status" value="1"/>
</dbReference>
<evidence type="ECO:0000256" key="9">
    <source>
        <dbReference type="ARBA" id="ARBA00023157"/>
    </source>
</evidence>
<dbReference type="PROSITE" id="PS00134">
    <property type="entry name" value="TRYPSIN_HIS"/>
    <property type="match status" value="1"/>
</dbReference>
<organism evidence="16">
    <name type="scientific">Nyssomyia neivai</name>
    <dbReference type="NCBI Taxonomy" id="330878"/>
    <lineage>
        <taxon>Eukaryota</taxon>
        <taxon>Metazoa</taxon>
        <taxon>Ecdysozoa</taxon>
        <taxon>Arthropoda</taxon>
        <taxon>Hexapoda</taxon>
        <taxon>Insecta</taxon>
        <taxon>Pterygota</taxon>
        <taxon>Neoptera</taxon>
        <taxon>Endopterygota</taxon>
        <taxon>Diptera</taxon>
        <taxon>Nematocera</taxon>
        <taxon>Psychodoidea</taxon>
        <taxon>Psychodidae</taxon>
        <taxon>Nyssomyia</taxon>
    </lineage>
</organism>
<dbReference type="PANTHER" id="PTHR24256">
    <property type="entry name" value="TRYPTASE-RELATED"/>
    <property type="match status" value="1"/>
</dbReference>
<evidence type="ECO:0000256" key="3">
    <source>
        <dbReference type="ARBA" id="ARBA00022588"/>
    </source>
</evidence>
<evidence type="ECO:0000256" key="1">
    <source>
        <dbReference type="ARBA" id="ARBA00004613"/>
    </source>
</evidence>
<comment type="subcellular location">
    <subcellularLocation>
        <location evidence="1 13">Secreted</location>
    </subcellularLocation>
</comment>
<feature type="chain" id="PRO_5023974546" description="CLIP domain-containing serine protease" evidence="13">
    <location>
        <begin position="22"/>
        <end position="372"/>
    </location>
</feature>
<dbReference type="InterPro" id="IPR043504">
    <property type="entry name" value="Peptidase_S1_PA_chymotrypsin"/>
</dbReference>
<keyword evidence="3" id="KW-0399">Innate immunity</keyword>
<protein>
    <recommendedName>
        <fullName evidence="13">CLIP domain-containing serine protease</fullName>
        <ecNumber evidence="12">3.4.21.-</ecNumber>
    </recommendedName>
</protein>